<keyword evidence="3" id="KW-0378">Hydrolase</keyword>
<dbReference type="Gene3D" id="3.40.50.1000">
    <property type="entry name" value="HAD superfamily/HAD-like"/>
    <property type="match status" value="1"/>
</dbReference>
<dbReference type="Pfam" id="PF05761">
    <property type="entry name" value="5_nucleotid"/>
    <property type="match status" value="1"/>
</dbReference>
<feature type="non-terminal residue" evidence="5">
    <location>
        <position position="1"/>
    </location>
</feature>
<dbReference type="PANTHER" id="PTHR12103:SF15">
    <property type="entry name" value="CYTOSOLIC PURINE 5'-NUCLEOTIDASE"/>
    <property type="match status" value="1"/>
</dbReference>
<dbReference type="InterPro" id="IPR008380">
    <property type="entry name" value="HAD-SF_hydro_IG_5-nucl"/>
</dbReference>
<dbReference type="PANTHER" id="PTHR12103">
    <property type="entry name" value="5'-NUCLEOTIDASE DOMAIN-CONTAINING"/>
    <property type="match status" value="1"/>
</dbReference>
<keyword evidence="6" id="KW-1185">Reference proteome</keyword>
<organism evidence="5 6">
    <name type="scientific">Paramuricea clavata</name>
    <name type="common">Red gorgonian</name>
    <name type="synonym">Violescent sea-whip</name>
    <dbReference type="NCBI Taxonomy" id="317549"/>
    <lineage>
        <taxon>Eukaryota</taxon>
        <taxon>Metazoa</taxon>
        <taxon>Cnidaria</taxon>
        <taxon>Anthozoa</taxon>
        <taxon>Octocorallia</taxon>
        <taxon>Malacalcyonacea</taxon>
        <taxon>Plexauridae</taxon>
        <taxon>Paramuricea</taxon>
    </lineage>
</organism>
<evidence type="ECO:0000256" key="4">
    <source>
        <dbReference type="ARBA" id="ARBA00022842"/>
    </source>
</evidence>
<reference evidence="5" key="1">
    <citation type="submission" date="2020-04" db="EMBL/GenBank/DDBJ databases">
        <authorList>
            <person name="Alioto T."/>
            <person name="Alioto T."/>
            <person name="Gomez Garrido J."/>
        </authorList>
    </citation>
    <scope>NUCLEOTIDE SEQUENCE</scope>
    <source>
        <strain evidence="5">A484AB</strain>
    </source>
</reference>
<evidence type="ECO:0000256" key="1">
    <source>
        <dbReference type="ARBA" id="ARBA00009589"/>
    </source>
</evidence>
<dbReference type="SUPFAM" id="SSF56784">
    <property type="entry name" value="HAD-like"/>
    <property type="match status" value="1"/>
</dbReference>
<accession>A0A6S7K7Z5</accession>
<keyword evidence="4" id="KW-0460">Magnesium</keyword>
<evidence type="ECO:0000256" key="2">
    <source>
        <dbReference type="ARBA" id="ARBA00022723"/>
    </source>
</evidence>
<proteinExistence type="inferred from homology"/>
<comment type="caution">
    <text evidence="5">The sequence shown here is derived from an EMBL/GenBank/DDBJ whole genome shotgun (WGS) entry which is preliminary data.</text>
</comment>
<dbReference type="GO" id="GO:0046872">
    <property type="term" value="F:metal ion binding"/>
    <property type="evidence" value="ECO:0007669"/>
    <property type="project" value="UniProtKB-KW"/>
</dbReference>
<evidence type="ECO:0000256" key="3">
    <source>
        <dbReference type="ARBA" id="ARBA00022801"/>
    </source>
</evidence>
<dbReference type="AlphaFoldDB" id="A0A6S7K7Z5"/>
<evidence type="ECO:0000313" key="6">
    <source>
        <dbReference type="Proteomes" id="UP001152795"/>
    </source>
</evidence>
<protein>
    <submittedName>
        <fullName evidence="5">Cytosolic purine 5 -nucleotidase, partial</fullName>
    </submittedName>
</protein>
<dbReference type="EMBL" id="CACRXK020028824">
    <property type="protein sequence ID" value="CAB4041726.1"/>
    <property type="molecule type" value="Genomic_DNA"/>
</dbReference>
<dbReference type="GO" id="GO:0008253">
    <property type="term" value="F:5'-nucleotidase activity"/>
    <property type="evidence" value="ECO:0007669"/>
    <property type="project" value="TreeGrafter"/>
</dbReference>
<dbReference type="OrthoDB" id="10252832at2759"/>
<name>A0A6S7K7Z5_PARCT</name>
<dbReference type="InterPro" id="IPR036412">
    <property type="entry name" value="HAD-like_sf"/>
</dbReference>
<comment type="similarity">
    <text evidence="1">Belongs to the 5'(3')-deoxyribonucleotidase family.</text>
</comment>
<dbReference type="InterPro" id="IPR023214">
    <property type="entry name" value="HAD_sf"/>
</dbReference>
<keyword evidence="2" id="KW-0479">Metal-binding</keyword>
<gene>
    <name evidence="5" type="ORF">PACLA_8A009208</name>
</gene>
<sequence length="93" mass="10814">MPLTGSPLPQRASSKTSDIVKQYRRERAKRIFVNRSLNISKIKFFGFDMDYTLAAYKSPEYEAMTFRLLVTRLVEIGYPKELAELNYDPSFPV</sequence>
<dbReference type="Proteomes" id="UP001152795">
    <property type="component" value="Unassembled WGS sequence"/>
</dbReference>
<evidence type="ECO:0000313" key="5">
    <source>
        <dbReference type="EMBL" id="CAB4041726.1"/>
    </source>
</evidence>